<feature type="region of interest" description="Disordered" evidence="1">
    <location>
        <begin position="166"/>
        <end position="198"/>
    </location>
</feature>
<evidence type="ECO:0000256" key="1">
    <source>
        <dbReference type="SAM" id="MobiDB-lite"/>
    </source>
</evidence>
<name>A0AAD9E9J6_9PEZI</name>
<evidence type="ECO:0000313" key="2">
    <source>
        <dbReference type="EMBL" id="KAK1840405.1"/>
    </source>
</evidence>
<evidence type="ECO:0000313" key="3">
    <source>
        <dbReference type="Proteomes" id="UP001243330"/>
    </source>
</evidence>
<gene>
    <name evidence="2" type="ORF">CCHR01_16972</name>
</gene>
<sequence length="198" mass="21791">MTDASTQCVAGLERQLSGQLGILSSVRRGLNPETPVTSWGRAGKILNGIPPRQQRSAVSRKDGSHTWRRQGEEHCFVSECHQCSEHQNASVNRQDPFVDIRSPMCINSINNKRSEIPHALQAHRIASHRMAAQCNNDRTCVSPALYSTGCRSQLPGRLRRLFGSASEDAPWAESSWTSVRIGSTSERADGGPGWDAKE</sequence>
<dbReference type="EMBL" id="JAQOWY010000565">
    <property type="protein sequence ID" value="KAK1840405.1"/>
    <property type="molecule type" value="Genomic_DNA"/>
</dbReference>
<keyword evidence="3" id="KW-1185">Reference proteome</keyword>
<dbReference type="AlphaFoldDB" id="A0AAD9E9J6"/>
<feature type="compositionally biased region" description="Polar residues" evidence="1">
    <location>
        <begin position="174"/>
        <end position="185"/>
    </location>
</feature>
<reference evidence="2" key="1">
    <citation type="submission" date="2023-01" db="EMBL/GenBank/DDBJ databases">
        <title>Colletotrichum chrysophilum M932 genome sequence.</title>
        <authorList>
            <person name="Baroncelli R."/>
        </authorList>
    </citation>
    <scope>NUCLEOTIDE SEQUENCE</scope>
    <source>
        <strain evidence="2">M932</strain>
    </source>
</reference>
<comment type="caution">
    <text evidence="2">The sequence shown here is derived from an EMBL/GenBank/DDBJ whole genome shotgun (WGS) entry which is preliminary data.</text>
</comment>
<organism evidence="2 3">
    <name type="scientific">Colletotrichum chrysophilum</name>
    <dbReference type="NCBI Taxonomy" id="1836956"/>
    <lineage>
        <taxon>Eukaryota</taxon>
        <taxon>Fungi</taxon>
        <taxon>Dikarya</taxon>
        <taxon>Ascomycota</taxon>
        <taxon>Pezizomycotina</taxon>
        <taxon>Sordariomycetes</taxon>
        <taxon>Hypocreomycetidae</taxon>
        <taxon>Glomerellales</taxon>
        <taxon>Glomerellaceae</taxon>
        <taxon>Colletotrichum</taxon>
        <taxon>Colletotrichum gloeosporioides species complex</taxon>
    </lineage>
</organism>
<proteinExistence type="predicted"/>
<protein>
    <submittedName>
        <fullName evidence="2">Uncharacterized protein</fullName>
    </submittedName>
</protein>
<accession>A0AAD9E9J6</accession>
<dbReference type="Proteomes" id="UP001243330">
    <property type="component" value="Unassembled WGS sequence"/>
</dbReference>